<evidence type="ECO:0000256" key="15">
    <source>
        <dbReference type="ARBA" id="ARBA00040883"/>
    </source>
</evidence>
<dbReference type="PANTHER" id="PTHR34265">
    <property type="entry name" value="TYPE III PANTOTHENATE KINASE"/>
    <property type="match status" value="1"/>
</dbReference>
<evidence type="ECO:0000313" key="18">
    <source>
        <dbReference type="Proteomes" id="UP000823611"/>
    </source>
</evidence>
<evidence type="ECO:0000256" key="12">
    <source>
        <dbReference type="ARBA" id="ARBA00022958"/>
    </source>
</evidence>
<comment type="function">
    <text evidence="16">Catalyzes the phosphorylation of pantothenate (Pan), the first step in CoA biosynthesis.</text>
</comment>
<comment type="cofactor">
    <cofactor evidence="2">
        <name>K(+)</name>
        <dbReference type="ChEBI" id="CHEBI:29103"/>
    </cofactor>
</comment>
<reference evidence="17" key="2">
    <citation type="journal article" date="2021" name="PeerJ">
        <title>Extensive microbial diversity within the chicken gut microbiome revealed by metagenomics and culture.</title>
        <authorList>
            <person name="Gilroy R."/>
            <person name="Ravi A."/>
            <person name="Getino M."/>
            <person name="Pursley I."/>
            <person name="Horton D.L."/>
            <person name="Alikhan N.F."/>
            <person name="Baker D."/>
            <person name="Gharbi K."/>
            <person name="Hall N."/>
            <person name="Watson M."/>
            <person name="Adriaenssens E.M."/>
            <person name="Foster-Nyarko E."/>
            <person name="Jarju S."/>
            <person name="Secka A."/>
            <person name="Antonio M."/>
            <person name="Oren A."/>
            <person name="Chaudhuri R.R."/>
            <person name="La Ragione R."/>
            <person name="Hildebrand F."/>
            <person name="Pallen M.J."/>
        </authorList>
    </citation>
    <scope>NUCLEOTIDE SEQUENCE</scope>
    <source>
        <strain evidence="17">F6-4510</strain>
    </source>
</reference>
<dbReference type="NCBIfam" id="NF009848">
    <property type="entry name" value="PRK13318.1-6"/>
    <property type="match status" value="1"/>
</dbReference>
<feature type="binding site" evidence="16">
    <location>
        <position position="129"/>
    </location>
    <ligand>
        <name>K(+)</name>
        <dbReference type="ChEBI" id="CHEBI:29103"/>
    </ligand>
</feature>
<accession>A0A9D9DXK1</accession>
<comment type="caution">
    <text evidence="17">The sequence shown here is derived from an EMBL/GenBank/DDBJ whole genome shotgun (WGS) entry which is preliminary data.</text>
</comment>
<keyword evidence="16" id="KW-0479">Metal-binding</keyword>
<keyword evidence="9 16" id="KW-0547">Nucleotide-binding</keyword>
<dbReference type="EC" id="2.7.1.33" evidence="6 16"/>
<evidence type="ECO:0000256" key="4">
    <source>
        <dbReference type="ARBA" id="ARBA00005225"/>
    </source>
</evidence>
<comment type="similarity">
    <text evidence="14 16">Belongs to the type III pantothenate kinase family.</text>
</comment>
<comment type="caution">
    <text evidence="16">Lacks conserved residue(s) required for the propagation of feature annotation.</text>
</comment>
<dbReference type="GO" id="GO:0005524">
    <property type="term" value="F:ATP binding"/>
    <property type="evidence" value="ECO:0007669"/>
    <property type="project" value="UniProtKB-UniRule"/>
</dbReference>
<evidence type="ECO:0000256" key="9">
    <source>
        <dbReference type="ARBA" id="ARBA00022741"/>
    </source>
</evidence>
<reference evidence="17" key="1">
    <citation type="submission" date="2020-10" db="EMBL/GenBank/DDBJ databases">
        <authorList>
            <person name="Gilroy R."/>
        </authorList>
    </citation>
    <scope>NUCLEOTIDE SEQUENCE</scope>
    <source>
        <strain evidence="17">F6-4510</strain>
    </source>
</reference>
<dbReference type="Gene3D" id="3.30.420.40">
    <property type="match status" value="2"/>
</dbReference>
<sequence length="256" mass="27764">MLLVVDVGNTNTVLGVYDEDKLIKSFRITTGNSRTADETGILIHSLFDNSGVSAESIKAVIISSVVPNIMYSLTQGIRRYFHIEPMIVGSGMKTGIKIRQDNPKAVGADRIVNLVAVKELYGGPAIVIDYGTANTFDVLGRDGEFVTGFISPGIQVCADALYRKTAKLPKVEIKKPDSIITKNTTGSIQAGIVLGHIGQSRYIIEKLKKDLDMSDAKVIATGGLAKVIDPDNEIFDILDPVLTLEGLRILYNKNKK</sequence>
<keyword evidence="11 16" id="KW-0067">ATP-binding</keyword>
<comment type="subcellular location">
    <subcellularLocation>
        <location evidence="3 16">Cytoplasm</location>
    </subcellularLocation>
</comment>
<evidence type="ECO:0000256" key="14">
    <source>
        <dbReference type="ARBA" id="ARBA00038036"/>
    </source>
</evidence>
<dbReference type="AlphaFoldDB" id="A0A9D9DXK1"/>
<evidence type="ECO:0000313" key="17">
    <source>
        <dbReference type="EMBL" id="MBO8434728.1"/>
    </source>
</evidence>
<organism evidence="17 18">
    <name type="scientific">Candidatus Fimicola merdigallinarum</name>
    <dbReference type="NCBI Taxonomy" id="2840819"/>
    <lineage>
        <taxon>Bacteria</taxon>
        <taxon>Bacillati</taxon>
        <taxon>Bacillota</taxon>
        <taxon>Clostridia</taxon>
        <taxon>Lachnospirales</taxon>
        <taxon>Lachnospiraceae</taxon>
        <taxon>Lachnospiraceae incertae sedis</taxon>
        <taxon>Candidatus Fimicola</taxon>
    </lineage>
</organism>
<evidence type="ECO:0000256" key="6">
    <source>
        <dbReference type="ARBA" id="ARBA00012102"/>
    </source>
</evidence>
<dbReference type="NCBIfam" id="TIGR00671">
    <property type="entry name" value="baf"/>
    <property type="match status" value="1"/>
</dbReference>
<feature type="binding site" evidence="16">
    <location>
        <position position="184"/>
    </location>
    <ligand>
        <name>substrate</name>
    </ligand>
</feature>
<evidence type="ECO:0000256" key="8">
    <source>
        <dbReference type="ARBA" id="ARBA00022679"/>
    </source>
</evidence>
<comment type="catalytic activity">
    <reaction evidence="1 16">
        <text>(R)-pantothenate + ATP = (R)-4'-phosphopantothenate + ADP + H(+)</text>
        <dbReference type="Rhea" id="RHEA:16373"/>
        <dbReference type="ChEBI" id="CHEBI:10986"/>
        <dbReference type="ChEBI" id="CHEBI:15378"/>
        <dbReference type="ChEBI" id="CHEBI:29032"/>
        <dbReference type="ChEBI" id="CHEBI:30616"/>
        <dbReference type="ChEBI" id="CHEBI:456216"/>
        <dbReference type="EC" id="2.7.1.33"/>
    </reaction>
</comment>
<gene>
    <name evidence="16" type="primary">coaX</name>
    <name evidence="17" type="ORF">IAC55_05340</name>
</gene>
<keyword evidence="8 16" id="KW-0808">Transferase</keyword>
<feature type="binding site" evidence="16">
    <location>
        <begin position="107"/>
        <end position="110"/>
    </location>
    <ligand>
        <name>substrate</name>
    </ligand>
</feature>
<dbReference type="GO" id="GO:0015937">
    <property type="term" value="P:coenzyme A biosynthetic process"/>
    <property type="evidence" value="ECO:0007669"/>
    <property type="project" value="UniProtKB-UniRule"/>
</dbReference>
<dbReference type="EMBL" id="JADIMX010000104">
    <property type="protein sequence ID" value="MBO8434728.1"/>
    <property type="molecule type" value="Genomic_DNA"/>
</dbReference>
<comment type="pathway">
    <text evidence="4 16">Cofactor biosynthesis; coenzyme A biosynthesis; CoA from (R)-pantothenate: step 1/5.</text>
</comment>
<dbReference type="GO" id="GO:0046872">
    <property type="term" value="F:metal ion binding"/>
    <property type="evidence" value="ECO:0007669"/>
    <property type="project" value="UniProtKB-KW"/>
</dbReference>
<dbReference type="HAMAP" id="MF_01274">
    <property type="entry name" value="Pantothen_kinase_3"/>
    <property type="match status" value="1"/>
</dbReference>
<dbReference type="GO" id="GO:0005737">
    <property type="term" value="C:cytoplasm"/>
    <property type="evidence" value="ECO:0007669"/>
    <property type="project" value="UniProtKB-SubCell"/>
</dbReference>
<keyword evidence="7 16" id="KW-0963">Cytoplasm</keyword>
<comment type="cofactor">
    <cofactor evidence="16">
        <name>NH4(+)</name>
        <dbReference type="ChEBI" id="CHEBI:28938"/>
    </cofactor>
    <cofactor evidence="16">
        <name>K(+)</name>
        <dbReference type="ChEBI" id="CHEBI:29103"/>
    </cofactor>
    <text evidence="16">A monovalent cation. Ammonium or potassium.</text>
</comment>
<dbReference type="NCBIfam" id="NF009855">
    <property type="entry name" value="PRK13321.1"/>
    <property type="match status" value="1"/>
</dbReference>
<evidence type="ECO:0000256" key="13">
    <source>
        <dbReference type="ARBA" id="ARBA00022993"/>
    </source>
</evidence>
<evidence type="ECO:0000256" key="2">
    <source>
        <dbReference type="ARBA" id="ARBA00001958"/>
    </source>
</evidence>
<dbReference type="InterPro" id="IPR043129">
    <property type="entry name" value="ATPase_NBD"/>
</dbReference>
<proteinExistence type="inferred from homology"/>
<comment type="subunit">
    <text evidence="5 16">Homodimer.</text>
</comment>
<evidence type="ECO:0000256" key="10">
    <source>
        <dbReference type="ARBA" id="ARBA00022777"/>
    </source>
</evidence>
<keyword evidence="10 16" id="KW-0418">Kinase</keyword>
<dbReference type="Proteomes" id="UP000823611">
    <property type="component" value="Unassembled WGS sequence"/>
</dbReference>
<protein>
    <recommendedName>
        <fullName evidence="15 16">Type III pantothenate kinase</fullName>
        <ecNumber evidence="6 16">2.7.1.33</ecNumber>
    </recommendedName>
    <alternativeName>
        <fullName evidence="16">PanK-III</fullName>
    </alternativeName>
    <alternativeName>
        <fullName evidence="16">Pantothenic acid kinase</fullName>
    </alternativeName>
</protein>
<evidence type="ECO:0000256" key="1">
    <source>
        <dbReference type="ARBA" id="ARBA00001206"/>
    </source>
</evidence>
<dbReference type="PANTHER" id="PTHR34265:SF1">
    <property type="entry name" value="TYPE III PANTOTHENATE KINASE"/>
    <property type="match status" value="1"/>
</dbReference>
<name>A0A9D9DXK1_9FIRM</name>
<dbReference type="CDD" id="cd24015">
    <property type="entry name" value="ASKHA_NBD_PanK-III"/>
    <property type="match status" value="1"/>
</dbReference>
<evidence type="ECO:0000256" key="3">
    <source>
        <dbReference type="ARBA" id="ARBA00004496"/>
    </source>
</evidence>
<evidence type="ECO:0000256" key="11">
    <source>
        <dbReference type="ARBA" id="ARBA00022840"/>
    </source>
</evidence>
<dbReference type="InterPro" id="IPR004619">
    <property type="entry name" value="Type_III_PanK"/>
</dbReference>
<dbReference type="SUPFAM" id="SSF53067">
    <property type="entry name" value="Actin-like ATPase domain"/>
    <property type="match status" value="2"/>
</dbReference>
<dbReference type="GO" id="GO:0004594">
    <property type="term" value="F:pantothenate kinase activity"/>
    <property type="evidence" value="ECO:0007669"/>
    <property type="project" value="UniProtKB-UniRule"/>
</dbReference>
<keyword evidence="13 16" id="KW-0173">Coenzyme A biosynthesis</keyword>
<evidence type="ECO:0000256" key="5">
    <source>
        <dbReference type="ARBA" id="ARBA00011738"/>
    </source>
</evidence>
<feature type="binding site" evidence="16">
    <location>
        <position position="132"/>
    </location>
    <ligand>
        <name>ATP</name>
        <dbReference type="ChEBI" id="CHEBI:30616"/>
    </ligand>
</feature>
<feature type="active site" description="Proton acceptor" evidence="16">
    <location>
        <position position="109"/>
    </location>
</feature>
<dbReference type="Pfam" id="PF03309">
    <property type="entry name" value="Pan_kinase"/>
    <property type="match status" value="1"/>
</dbReference>
<feature type="binding site" evidence="16">
    <location>
        <begin position="6"/>
        <end position="13"/>
    </location>
    <ligand>
        <name>ATP</name>
        <dbReference type="ChEBI" id="CHEBI:30616"/>
    </ligand>
</feature>
<evidence type="ECO:0000256" key="16">
    <source>
        <dbReference type="HAMAP-Rule" id="MF_01274"/>
    </source>
</evidence>
<evidence type="ECO:0000256" key="7">
    <source>
        <dbReference type="ARBA" id="ARBA00022490"/>
    </source>
</evidence>
<keyword evidence="12 16" id="KW-0630">Potassium</keyword>